<dbReference type="GO" id="GO:0008483">
    <property type="term" value="F:transaminase activity"/>
    <property type="evidence" value="ECO:0007669"/>
    <property type="project" value="UniProtKB-KW"/>
</dbReference>
<dbReference type="InterPro" id="IPR015421">
    <property type="entry name" value="PyrdxlP-dep_Trfase_major"/>
</dbReference>
<comment type="caution">
    <text evidence="2">The sequence shown here is derived from an EMBL/GenBank/DDBJ whole genome shotgun (WGS) entry which is preliminary data.</text>
</comment>
<gene>
    <name evidence="2" type="ORF">J2T09_000308</name>
</gene>
<accession>A0ABT9PM87</accession>
<evidence type="ECO:0000313" key="2">
    <source>
        <dbReference type="EMBL" id="MDP9835567.1"/>
    </source>
</evidence>
<dbReference type="Pfam" id="PF00155">
    <property type="entry name" value="Aminotran_1_2"/>
    <property type="match status" value="1"/>
</dbReference>
<keyword evidence="2" id="KW-0032">Aminotransferase</keyword>
<dbReference type="InterPro" id="IPR051446">
    <property type="entry name" value="HTH_trans_reg/aminotransferase"/>
</dbReference>
<dbReference type="EMBL" id="JAUSRF010000001">
    <property type="protein sequence ID" value="MDP9835567.1"/>
    <property type="molecule type" value="Genomic_DNA"/>
</dbReference>
<keyword evidence="2" id="KW-0808">Transferase</keyword>
<organism evidence="2 3">
    <name type="scientific">Neorhizobium huautlense</name>
    <dbReference type="NCBI Taxonomy" id="67774"/>
    <lineage>
        <taxon>Bacteria</taxon>
        <taxon>Pseudomonadati</taxon>
        <taxon>Pseudomonadota</taxon>
        <taxon>Alphaproteobacteria</taxon>
        <taxon>Hyphomicrobiales</taxon>
        <taxon>Rhizobiaceae</taxon>
        <taxon>Rhizobium/Agrobacterium group</taxon>
        <taxon>Neorhizobium</taxon>
    </lineage>
</organism>
<reference evidence="2 3" key="1">
    <citation type="submission" date="2023-07" db="EMBL/GenBank/DDBJ databases">
        <title>Sorghum-associated microbial communities from plants grown in Nebraska, USA.</title>
        <authorList>
            <person name="Schachtman D."/>
        </authorList>
    </citation>
    <scope>NUCLEOTIDE SEQUENCE [LARGE SCALE GENOMIC DNA]</scope>
    <source>
        <strain evidence="2 3">DS1307</strain>
    </source>
</reference>
<sequence length="437" mass="48213">MAYDQLAAEGFISVSQGAQPRVAVTFPTAEEPRTDQADGMAIEAPLSRYGRHLVTIGSLPQPSSKNVVVNFRYGEVASADFPSVLWRQAMMRALSRKSKVLAYGEPEGTSALRRALQGYLWRARSISCRTDQIIIVSGSQQALDLLGRLLLNEDDSFVIENPSYAMARLAFETTGAAAIPIEVDSAGLDTSRLGDISAQLAYVTPSHQYPLGGILPIERRLSLIAWAKRTNAWIIEDDYDSEYRYDMKPLPPLWSVDDSGRVIYIGTVSKILSPTLRIGYVVVPEPLIAIFKAAKQLADRHTPLLDQDALAGLIQSGAYERHVRRQRRLNQKRRQTLIAALRTNFGTDVDIEGTSAGLHLVVWFRLLPAASEDELVERARSLGVGVYSVRPLCDPPLSSGRNEQIGLVLGYASLDPEWITYGITLLRKAIAEMEFSA</sequence>
<dbReference type="Proteomes" id="UP001241472">
    <property type="component" value="Unassembled WGS sequence"/>
</dbReference>
<name>A0ABT9PM87_9HYPH</name>
<dbReference type="Gene3D" id="3.40.640.10">
    <property type="entry name" value="Type I PLP-dependent aspartate aminotransferase-like (Major domain)"/>
    <property type="match status" value="1"/>
</dbReference>
<dbReference type="PANTHER" id="PTHR46577">
    <property type="entry name" value="HTH-TYPE TRANSCRIPTIONAL REGULATORY PROTEIN GABR"/>
    <property type="match status" value="1"/>
</dbReference>
<feature type="domain" description="Aminotransferase class I/classII large" evidence="1">
    <location>
        <begin position="74"/>
        <end position="379"/>
    </location>
</feature>
<dbReference type="PANTHER" id="PTHR46577:SF1">
    <property type="entry name" value="HTH-TYPE TRANSCRIPTIONAL REGULATORY PROTEIN GABR"/>
    <property type="match status" value="1"/>
</dbReference>
<dbReference type="InterPro" id="IPR004839">
    <property type="entry name" value="Aminotransferase_I/II_large"/>
</dbReference>
<dbReference type="CDD" id="cd00609">
    <property type="entry name" value="AAT_like"/>
    <property type="match status" value="1"/>
</dbReference>
<evidence type="ECO:0000259" key="1">
    <source>
        <dbReference type="Pfam" id="PF00155"/>
    </source>
</evidence>
<evidence type="ECO:0000313" key="3">
    <source>
        <dbReference type="Proteomes" id="UP001241472"/>
    </source>
</evidence>
<dbReference type="SUPFAM" id="SSF53383">
    <property type="entry name" value="PLP-dependent transferases"/>
    <property type="match status" value="1"/>
</dbReference>
<keyword evidence="3" id="KW-1185">Reference proteome</keyword>
<dbReference type="InterPro" id="IPR015424">
    <property type="entry name" value="PyrdxlP-dep_Trfase"/>
</dbReference>
<proteinExistence type="predicted"/>
<protein>
    <submittedName>
        <fullName evidence="2">GntR family transcriptional regulator/MocR family aminotransferase</fullName>
    </submittedName>
</protein>